<comment type="caution">
    <text evidence="11">The sequence shown here is derived from an EMBL/GenBank/DDBJ whole genome shotgun (WGS) entry which is preliminary data.</text>
</comment>
<dbReference type="CDD" id="cd00637">
    <property type="entry name" value="7tm_classA_rhodopsin-like"/>
    <property type="match status" value="1"/>
</dbReference>
<keyword evidence="4 8" id="KW-0297">G-protein coupled receptor</keyword>
<dbReference type="PROSITE" id="PS00237">
    <property type="entry name" value="G_PROTEIN_RECEP_F1_1"/>
    <property type="match status" value="1"/>
</dbReference>
<dbReference type="Pfam" id="PF00001">
    <property type="entry name" value="7tm_1"/>
    <property type="match status" value="1"/>
</dbReference>
<dbReference type="InterPro" id="IPR000276">
    <property type="entry name" value="GPCR_Rhodpsn"/>
</dbReference>
<keyword evidence="2 8" id="KW-0812">Transmembrane</keyword>
<feature type="transmembrane region" description="Helical" evidence="9">
    <location>
        <begin position="255"/>
        <end position="275"/>
    </location>
</feature>
<dbReference type="PROSITE" id="PS50262">
    <property type="entry name" value="G_PROTEIN_RECEP_F1_2"/>
    <property type="match status" value="1"/>
</dbReference>
<evidence type="ECO:0000256" key="2">
    <source>
        <dbReference type="ARBA" id="ARBA00022692"/>
    </source>
</evidence>
<dbReference type="PANTHER" id="PTHR24243:SF208">
    <property type="entry name" value="PYROKININ-1 RECEPTOR"/>
    <property type="match status" value="1"/>
</dbReference>
<feature type="transmembrane region" description="Helical" evidence="9">
    <location>
        <begin position="70"/>
        <end position="90"/>
    </location>
</feature>
<keyword evidence="12" id="KW-1185">Reference proteome</keyword>
<evidence type="ECO:0000313" key="12">
    <source>
        <dbReference type="Proteomes" id="UP001159405"/>
    </source>
</evidence>
<evidence type="ECO:0000259" key="10">
    <source>
        <dbReference type="PROSITE" id="PS50262"/>
    </source>
</evidence>
<evidence type="ECO:0000256" key="6">
    <source>
        <dbReference type="ARBA" id="ARBA00023170"/>
    </source>
</evidence>
<comment type="similarity">
    <text evidence="8">Belongs to the G-protein coupled receptor 1 family.</text>
</comment>
<accession>A0ABN8RN83</accession>
<evidence type="ECO:0000313" key="11">
    <source>
        <dbReference type="EMBL" id="CAH3178807.1"/>
    </source>
</evidence>
<dbReference type="PRINTS" id="PR00237">
    <property type="entry name" value="GPCRRHODOPSN"/>
</dbReference>
<evidence type="ECO:0000256" key="3">
    <source>
        <dbReference type="ARBA" id="ARBA00022989"/>
    </source>
</evidence>
<keyword evidence="3 9" id="KW-1133">Transmembrane helix</keyword>
<dbReference type="Proteomes" id="UP001159405">
    <property type="component" value="Unassembled WGS sequence"/>
</dbReference>
<dbReference type="PANTHER" id="PTHR24243">
    <property type="entry name" value="G-PROTEIN COUPLED RECEPTOR"/>
    <property type="match status" value="1"/>
</dbReference>
<keyword evidence="7 8" id="KW-0807">Transducer</keyword>
<evidence type="ECO:0000256" key="7">
    <source>
        <dbReference type="ARBA" id="ARBA00023224"/>
    </source>
</evidence>
<feature type="transmembrane region" description="Helical" evidence="9">
    <location>
        <begin position="156"/>
        <end position="175"/>
    </location>
</feature>
<dbReference type="SMART" id="SM01381">
    <property type="entry name" value="7TM_GPCR_Srsx"/>
    <property type="match status" value="1"/>
</dbReference>
<protein>
    <recommendedName>
        <fullName evidence="10">G-protein coupled receptors family 1 profile domain-containing protein</fullName>
    </recommendedName>
</protein>
<feature type="transmembrane region" description="Helical" evidence="9">
    <location>
        <begin position="197"/>
        <end position="222"/>
    </location>
</feature>
<evidence type="ECO:0000256" key="1">
    <source>
        <dbReference type="ARBA" id="ARBA00004141"/>
    </source>
</evidence>
<organism evidence="11 12">
    <name type="scientific">Porites lobata</name>
    <dbReference type="NCBI Taxonomy" id="104759"/>
    <lineage>
        <taxon>Eukaryota</taxon>
        <taxon>Metazoa</taxon>
        <taxon>Cnidaria</taxon>
        <taxon>Anthozoa</taxon>
        <taxon>Hexacorallia</taxon>
        <taxon>Scleractinia</taxon>
        <taxon>Fungiina</taxon>
        <taxon>Poritidae</taxon>
        <taxon>Porites</taxon>
    </lineage>
</organism>
<dbReference type="EMBL" id="CALNXK010000245">
    <property type="protein sequence ID" value="CAH3178807.1"/>
    <property type="molecule type" value="Genomic_DNA"/>
</dbReference>
<keyword evidence="5 9" id="KW-0472">Membrane</keyword>
<evidence type="ECO:0000256" key="5">
    <source>
        <dbReference type="ARBA" id="ARBA00023136"/>
    </source>
</evidence>
<dbReference type="InterPro" id="IPR017452">
    <property type="entry name" value="GPCR_Rhodpsn_7TM"/>
</dbReference>
<evidence type="ECO:0000256" key="8">
    <source>
        <dbReference type="RuleBase" id="RU000688"/>
    </source>
</evidence>
<sequence length="344" mass="38722">STEIKLQASHLIMDNSTLHPLNSSSSGCPWMASTFFTSILALITTVTFIGNMLIVTVFFKTPSLRTSTNYYIVSMAVSDFIGPFFIWPLYVSEGMLTRTVFIDGSSALAACKLGMYFRAVSQTVSVLSLVLISVDRFVAIVFPFKFAAMNRKIRVSLLVVSWLVPLLGVLPYLIFSEITTVENRRVCRFMVRDEAKIVIHANGIALFYILPLITIVGLYSLIMIKLKQSTKNSNIQTRPQDIVERSQQNRKILKILITIVIAFFLCWTPLSTYFFLRIFGPDLFVQDACLLITGFTFYVFPSLSTAVNPLILFSFSTNYKQALRSLSSQVSFLCKCRCKASQPQ</sequence>
<keyword evidence="6 8" id="KW-0675">Receptor</keyword>
<feature type="non-terminal residue" evidence="11">
    <location>
        <position position="1"/>
    </location>
</feature>
<feature type="transmembrane region" description="Helical" evidence="9">
    <location>
        <begin position="295"/>
        <end position="315"/>
    </location>
</feature>
<dbReference type="SUPFAM" id="SSF81321">
    <property type="entry name" value="Family A G protein-coupled receptor-like"/>
    <property type="match status" value="1"/>
</dbReference>
<evidence type="ECO:0000256" key="4">
    <source>
        <dbReference type="ARBA" id="ARBA00023040"/>
    </source>
</evidence>
<feature type="domain" description="G-protein coupled receptors family 1 profile" evidence="10">
    <location>
        <begin position="50"/>
        <end position="312"/>
    </location>
</feature>
<gene>
    <name evidence="11" type="ORF">PLOB_00021042</name>
</gene>
<feature type="transmembrane region" description="Helical" evidence="9">
    <location>
        <begin position="124"/>
        <end position="144"/>
    </location>
</feature>
<feature type="transmembrane region" description="Helical" evidence="9">
    <location>
        <begin position="30"/>
        <end position="58"/>
    </location>
</feature>
<proteinExistence type="inferred from homology"/>
<comment type="subcellular location">
    <subcellularLocation>
        <location evidence="1">Membrane</location>
        <topology evidence="1">Multi-pass membrane protein</topology>
    </subcellularLocation>
</comment>
<reference evidence="11 12" key="1">
    <citation type="submission" date="2022-05" db="EMBL/GenBank/DDBJ databases">
        <authorList>
            <consortium name="Genoscope - CEA"/>
            <person name="William W."/>
        </authorList>
    </citation>
    <scope>NUCLEOTIDE SEQUENCE [LARGE SCALE GENOMIC DNA]</scope>
</reference>
<dbReference type="Gene3D" id="1.20.1070.10">
    <property type="entry name" value="Rhodopsin 7-helix transmembrane proteins"/>
    <property type="match status" value="1"/>
</dbReference>
<name>A0ABN8RN83_9CNID</name>
<evidence type="ECO:0000256" key="9">
    <source>
        <dbReference type="SAM" id="Phobius"/>
    </source>
</evidence>